<name>A0A1G2LSU6_9BACT</name>
<proteinExistence type="predicted"/>
<dbReference type="Gene3D" id="3.40.1350.10">
    <property type="match status" value="1"/>
</dbReference>
<accession>A0A1G2LSU6</accession>
<reference evidence="1 2" key="1">
    <citation type="journal article" date="2016" name="Nat. Commun.">
        <title>Thousands of microbial genomes shed light on interconnected biogeochemical processes in an aquifer system.</title>
        <authorList>
            <person name="Anantharaman K."/>
            <person name="Brown C.T."/>
            <person name="Hug L.A."/>
            <person name="Sharon I."/>
            <person name="Castelle C.J."/>
            <person name="Probst A.J."/>
            <person name="Thomas B.C."/>
            <person name="Singh A."/>
            <person name="Wilkins M.J."/>
            <person name="Karaoz U."/>
            <person name="Brodie E.L."/>
            <person name="Williams K.H."/>
            <person name="Hubbard S.S."/>
            <person name="Banfield J.F."/>
        </authorList>
    </citation>
    <scope>NUCLEOTIDE SEQUENCE [LARGE SCALE GENOMIC DNA]</scope>
</reference>
<dbReference type="EMBL" id="MHQY01000004">
    <property type="protein sequence ID" value="OHA14700.1"/>
    <property type="molecule type" value="Genomic_DNA"/>
</dbReference>
<dbReference type="InterPro" id="IPR011856">
    <property type="entry name" value="tRNA_endonuc-like_dom_sf"/>
</dbReference>
<evidence type="ECO:0000313" key="2">
    <source>
        <dbReference type="Proteomes" id="UP000177171"/>
    </source>
</evidence>
<comment type="caution">
    <text evidence="1">The sequence shown here is derived from an EMBL/GenBank/DDBJ whole genome shotgun (WGS) entry which is preliminary data.</text>
</comment>
<evidence type="ECO:0000313" key="1">
    <source>
        <dbReference type="EMBL" id="OHA14700.1"/>
    </source>
</evidence>
<gene>
    <name evidence="1" type="ORF">A3G49_05225</name>
</gene>
<dbReference type="AlphaFoldDB" id="A0A1G2LSU6"/>
<dbReference type="Proteomes" id="UP000177171">
    <property type="component" value="Unassembled WGS sequence"/>
</dbReference>
<protein>
    <recommendedName>
        <fullName evidence="3">DUF91 domain-containing protein</fullName>
    </recommendedName>
</protein>
<dbReference type="GO" id="GO:0003676">
    <property type="term" value="F:nucleic acid binding"/>
    <property type="evidence" value="ECO:0007669"/>
    <property type="project" value="InterPro"/>
</dbReference>
<evidence type="ECO:0008006" key="3">
    <source>
        <dbReference type="Google" id="ProtNLM"/>
    </source>
</evidence>
<sequence length="382" mass="44445">MTIIISKNGKNAKPVPESTFEREGNLQKYIYDNPESIPVYDIKKDIQLLILAREFYTEHGPIDALGIDKDGEVYLIETKLYRNSDKRSIVAQVLDYGASLWRSYGDFTEFMRELDAKVQEKFKQNTVQLVKEFFGIEDEDAALLLENVRQNLSKGNYRFVVLLDKVDDQLKNLILFINENSRFDLFAVEFEYYKHEDYEILIPKLYGAEVKKDIAGGYRPNKQNDDFFRQKIKEVKDKELSNAILDLYEFGRTELAEPGYGTGHDLGRTYLRLEYPKAKSGFLRIVSLKSDGRFKIGFWRITNEIPGKDGERLSQLLREKLLKLPAIKKWYARTDKEIREGKRGSRISDFPGKNMTFQEAFPDKKSIELFKSAILGFKQAIK</sequence>
<organism evidence="1 2">
    <name type="scientific">Candidatus Sungbacteria bacterium RIFCSPLOWO2_12_FULL_41_11</name>
    <dbReference type="NCBI Taxonomy" id="1802286"/>
    <lineage>
        <taxon>Bacteria</taxon>
        <taxon>Candidatus Sungiibacteriota</taxon>
    </lineage>
</organism>